<dbReference type="Pfam" id="PF12840">
    <property type="entry name" value="HTH_20"/>
    <property type="match status" value="1"/>
</dbReference>
<dbReference type="SUPFAM" id="SSF46785">
    <property type="entry name" value="Winged helix' DNA-binding domain"/>
    <property type="match status" value="1"/>
</dbReference>
<keyword evidence="2" id="KW-1185">Reference proteome</keyword>
<dbReference type="InterPro" id="IPR011991">
    <property type="entry name" value="ArsR-like_HTH"/>
</dbReference>
<dbReference type="InterPro" id="IPR036390">
    <property type="entry name" value="WH_DNA-bd_sf"/>
</dbReference>
<dbReference type="EMBL" id="PVZG01000002">
    <property type="protein sequence ID" value="PRY32145.1"/>
    <property type="molecule type" value="Genomic_DNA"/>
</dbReference>
<reference evidence="1 2" key="1">
    <citation type="submission" date="2018-03" db="EMBL/GenBank/DDBJ databases">
        <title>Genomic Encyclopedia of Archaeal and Bacterial Type Strains, Phase II (KMG-II): from individual species to whole genera.</title>
        <authorList>
            <person name="Goeker M."/>
        </authorList>
    </citation>
    <scope>NUCLEOTIDE SEQUENCE [LARGE SCALE GENOMIC DNA]</scope>
    <source>
        <strain evidence="1 2">DSM 45348</strain>
    </source>
</reference>
<comment type="caution">
    <text evidence="1">The sequence shown here is derived from an EMBL/GenBank/DDBJ whole genome shotgun (WGS) entry which is preliminary data.</text>
</comment>
<sequence length="229" mass="24023">METPRTGPSGEAIDTHRHRALGSASRATILRLVRAEAGGLTAADVATRTGQHLSTTRAHMDRLVESGLLVKARASGGRPGRPAWRYRSTTTDPAPAPYRALAAALLEHLTRAGGDVRHEAGRAGRDWGRQLAAATPGGTPADTVVTVLDGLGFTPRPQPPADGRPTEIHLRTCPFLDLVGRDPDAMCGLHAGVIRGILDQRGAPSDGTVLEPFGAPDACVVRLPAEAVR</sequence>
<accession>A0A2T0SFF1</accession>
<dbReference type="CDD" id="cd00090">
    <property type="entry name" value="HTH_ARSR"/>
    <property type="match status" value="1"/>
</dbReference>
<gene>
    <name evidence="1" type="ORF">CLV70_102356</name>
</gene>
<dbReference type="RefSeq" id="WP_106125344.1">
    <property type="nucleotide sequence ID" value="NZ_PVZG01000002.1"/>
</dbReference>
<evidence type="ECO:0000313" key="2">
    <source>
        <dbReference type="Proteomes" id="UP000239209"/>
    </source>
</evidence>
<dbReference type="OrthoDB" id="3399802at2"/>
<proteinExistence type="predicted"/>
<name>A0A2T0SFF1_9ACTN</name>
<dbReference type="AlphaFoldDB" id="A0A2T0SFF1"/>
<dbReference type="Proteomes" id="UP000239209">
    <property type="component" value="Unassembled WGS sequence"/>
</dbReference>
<dbReference type="Gene3D" id="1.10.10.10">
    <property type="entry name" value="Winged helix-like DNA-binding domain superfamily/Winged helix DNA-binding domain"/>
    <property type="match status" value="1"/>
</dbReference>
<organism evidence="1 2">
    <name type="scientific">Pseudosporangium ferrugineum</name>
    <dbReference type="NCBI Taxonomy" id="439699"/>
    <lineage>
        <taxon>Bacteria</taxon>
        <taxon>Bacillati</taxon>
        <taxon>Actinomycetota</taxon>
        <taxon>Actinomycetes</taxon>
        <taxon>Micromonosporales</taxon>
        <taxon>Micromonosporaceae</taxon>
        <taxon>Pseudosporangium</taxon>
    </lineage>
</organism>
<protein>
    <submittedName>
        <fullName evidence="1">Transcriptional regulator</fullName>
    </submittedName>
</protein>
<evidence type="ECO:0000313" key="1">
    <source>
        <dbReference type="EMBL" id="PRY32145.1"/>
    </source>
</evidence>
<dbReference type="InterPro" id="IPR036388">
    <property type="entry name" value="WH-like_DNA-bd_sf"/>
</dbReference>